<name>A0A2M7D6V1_9BACT</name>
<dbReference type="AlphaFoldDB" id="A0A2M7D6V1"/>
<proteinExistence type="predicted"/>
<dbReference type="InterPro" id="IPR029903">
    <property type="entry name" value="RmlD-like-bd"/>
</dbReference>
<accession>A0A2M7D6V1</accession>
<evidence type="ECO:0000313" key="2">
    <source>
        <dbReference type="EMBL" id="PIV38753.1"/>
    </source>
</evidence>
<dbReference type="Gene3D" id="3.90.25.10">
    <property type="entry name" value="UDP-galactose 4-epimerase, domain 1"/>
    <property type="match status" value="1"/>
</dbReference>
<sequence length="91" mass="10420">APDMAKQTKYLIEQKLPYGIYHITNEGLPVTWYGAARALFMILGRNDIKLTPVAADKFPRPAKRPKYSVLLNTKLLPLRPWPKALKEFLGR</sequence>
<protein>
    <submittedName>
        <fullName evidence="2">dTDP-4-dehydrorhamnose reductase</fullName>
    </submittedName>
</protein>
<dbReference type="InterPro" id="IPR036291">
    <property type="entry name" value="NAD(P)-bd_dom_sf"/>
</dbReference>
<feature type="non-terminal residue" evidence="2">
    <location>
        <position position="1"/>
    </location>
</feature>
<dbReference type="Pfam" id="PF04321">
    <property type="entry name" value="RmlD_sub_bind"/>
    <property type="match status" value="1"/>
</dbReference>
<dbReference type="SUPFAM" id="SSF51735">
    <property type="entry name" value="NAD(P)-binding Rossmann-fold domains"/>
    <property type="match status" value="1"/>
</dbReference>
<feature type="domain" description="RmlD-like substrate binding" evidence="1">
    <location>
        <begin position="3"/>
        <end position="89"/>
    </location>
</feature>
<gene>
    <name evidence="2" type="ORF">COS30_00405</name>
</gene>
<dbReference type="Proteomes" id="UP000229247">
    <property type="component" value="Unassembled WGS sequence"/>
</dbReference>
<dbReference type="EMBL" id="PEUE01000009">
    <property type="protein sequence ID" value="PIV38753.1"/>
    <property type="molecule type" value="Genomic_DNA"/>
</dbReference>
<evidence type="ECO:0000259" key="1">
    <source>
        <dbReference type="Pfam" id="PF04321"/>
    </source>
</evidence>
<organism evidence="2 3">
    <name type="scientific">Candidatus Portnoybacteria bacterium CG02_land_8_20_14_3_00_45_8</name>
    <dbReference type="NCBI Taxonomy" id="1974807"/>
    <lineage>
        <taxon>Bacteria</taxon>
        <taxon>Candidatus Portnoyibacteriota</taxon>
    </lineage>
</organism>
<evidence type="ECO:0000313" key="3">
    <source>
        <dbReference type="Proteomes" id="UP000229247"/>
    </source>
</evidence>
<comment type="caution">
    <text evidence="2">The sequence shown here is derived from an EMBL/GenBank/DDBJ whole genome shotgun (WGS) entry which is preliminary data.</text>
</comment>
<reference evidence="3" key="1">
    <citation type="submission" date="2017-09" db="EMBL/GenBank/DDBJ databases">
        <title>Depth-based differentiation of microbial function through sediment-hosted aquifers and enrichment of novel symbionts in the deep terrestrial subsurface.</title>
        <authorList>
            <person name="Probst A.J."/>
            <person name="Ladd B."/>
            <person name="Jarett J.K."/>
            <person name="Geller-Mcgrath D.E."/>
            <person name="Sieber C.M.K."/>
            <person name="Emerson J.B."/>
            <person name="Anantharaman K."/>
            <person name="Thomas B.C."/>
            <person name="Malmstrom R."/>
            <person name="Stieglmeier M."/>
            <person name="Klingl A."/>
            <person name="Woyke T."/>
            <person name="Ryan C.M."/>
            <person name="Banfield J.F."/>
        </authorList>
    </citation>
    <scope>NUCLEOTIDE SEQUENCE [LARGE SCALE GENOMIC DNA]</scope>
</reference>